<evidence type="ECO:0000256" key="2">
    <source>
        <dbReference type="ARBA" id="ARBA00022679"/>
    </source>
</evidence>
<feature type="domain" description="Nucleoside phosphorylase" evidence="4">
    <location>
        <begin position="2"/>
        <end position="247"/>
    </location>
</feature>
<comment type="similarity">
    <text evidence="3">Belongs to the PNP/MTAP phosphorylase family. MTAP subfamily.</text>
</comment>
<dbReference type="PROSITE" id="PS01240">
    <property type="entry name" value="PNP_MTAP_2"/>
    <property type="match status" value="1"/>
</dbReference>
<keyword evidence="3" id="KW-0660">Purine salvage</keyword>
<feature type="binding site" evidence="3">
    <location>
        <position position="8"/>
    </location>
    <ligand>
        <name>phosphate</name>
        <dbReference type="ChEBI" id="CHEBI:43474"/>
    </ligand>
</feature>
<reference evidence="6" key="1">
    <citation type="submission" date="2016-10" db="EMBL/GenBank/DDBJ databases">
        <authorList>
            <person name="Varghese N."/>
            <person name="Submissions S."/>
        </authorList>
    </citation>
    <scope>NUCLEOTIDE SEQUENCE [LARGE SCALE GENOMIC DNA]</scope>
    <source>
        <strain evidence="6">DSM 7165</strain>
    </source>
</reference>
<keyword evidence="6" id="KW-1185">Reference proteome</keyword>
<dbReference type="Proteomes" id="UP000242999">
    <property type="component" value="Unassembled WGS sequence"/>
</dbReference>
<dbReference type="STRING" id="64971.SAMN05421831_10524"/>
<dbReference type="EMBL" id="FNYH01000005">
    <property type="protein sequence ID" value="SEI59530.1"/>
    <property type="molecule type" value="Genomic_DNA"/>
</dbReference>
<gene>
    <name evidence="5" type="ORF">SAMN05421831_10524</name>
</gene>
<sequence>MFAVIGGTGLTQMQGLVIEKSHTLTTPFGEPSAPVQQGTLGTQKVLFLARHGHPHQIPPHQINYRANLWALQALGATQIIAVNAVGGINPNTPAAGIMIPNQLIDYTWGRPATFFEQGARTDGVGFEVTHVDFSWPYDEDLRQHLLASAHALNLSVTAQGVYACTQGPRLETAAEIRRLAQDGCDIVGMTGMPEAALARELKLPYACIALVVNMAAGLTDEEITMAEIEAALQQGMGKVLKLLTHTLSA</sequence>
<evidence type="ECO:0000313" key="6">
    <source>
        <dbReference type="Proteomes" id="UP000242999"/>
    </source>
</evidence>
<dbReference type="OrthoDB" id="1523230at2"/>
<dbReference type="GO" id="GO:0017061">
    <property type="term" value="F:S-methyl-5-thioadenosine phosphorylase activity"/>
    <property type="evidence" value="ECO:0007669"/>
    <property type="project" value="InterPro"/>
</dbReference>
<feature type="binding site" evidence="3">
    <location>
        <position position="189"/>
    </location>
    <ligand>
        <name>substrate</name>
    </ligand>
</feature>
<evidence type="ECO:0000313" key="5">
    <source>
        <dbReference type="EMBL" id="SEI59530.1"/>
    </source>
</evidence>
<keyword evidence="2 3" id="KW-0808">Transferase</keyword>
<dbReference type="Pfam" id="PF01048">
    <property type="entry name" value="PNP_UDP_1"/>
    <property type="match status" value="1"/>
</dbReference>
<dbReference type="AlphaFoldDB" id="A0A1H6S6A6"/>
<evidence type="ECO:0000256" key="3">
    <source>
        <dbReference type="HAMAP-Rule" id="MF_01963"/>
    </source>
</evidence>
<dbReference type="InterPro" id="IPR000845">
    <property type="entry name" value="Nucleoside_phosphorylase_d"/>
</dbReference>
<protein>
    <recommendedName>
        <fullName evidence="3">Probable S-methyl-5'-thioinosine phosphorylase</fullName>
        <ecNumber evidence="3">2.4.2.44</ecNumber>
    </recommendedName>
    <alternativeName>
        <fullName evidence="3">5'-methylthioinosine phosphorylase</fullName>
        <shortName evidence="3">MTI phosphorylase</shortName>
        <shortName evidence="3">MTIP</shortName>
    </alternativeName>
</protein>
<dbReference type="NCBIfam" id="NF006599">
    <property type="entry name" value="PRK09136.1"/>
    <property type="match status" value="1"/>
</dbReference>
<evidence type="ECO:0000259" key="4">
    <source>
        <dbReference type="Pfam" id="PF01048"/>
    </source>
</evidence>
<dbReference type="SUPFAM" id="SSF53167">
    <property type="entry name" value="Purine and uridine phosphorylases"/>
    <property type="match status" value="1"/>
</dbReference>
<comment type="miscellaneous">
    <text evidence="3">Although this enzyme belongs to the family of MTA phosphorylases based on sequence homology, it has been shown that conserved amino acid substitutions in the substrate binding pocket convert the substrate specificity of this enzyme from 6-aminopurines to 6-oxopurines.</text>
</comment>
<comment type="caution">
    <text evidence="3">Lacks conserved residue(s) required for the propagation of feature annotation.</text>
</comment>
<dbReference type="EC" id="2.4.2.44" evidence="3"/>
<comment type="catalytic activity">
    <reaction evidence="3">
        <text>S-methyl-5'-thioinosine + phosphate = 5-(methylsulfanyl)-alpha-D-ribose 1-phosphate + hypoxanthine</text>
        <dbReference type="Rhea" id="RHEA:30643"/>
        <dbReference type="ChEBI" id="CHEBI:17368"/>
        <dbReference type="ChEBI" id="CHEBI:43474"/>
        <dbReference type="ChEBI" id="CHEBI:48595"/>
        <dbReference type="ChEBI" id="CHEBI:58533"/>
        <dbReference type="EC" id="2.4.2.44"/>
    </reaction>
</comment>
<dbReference type="UniPathway" id="UPA00606"/>
<dbReference type="GO" id="GO:0019509">
    <property type="term" value="P:L-methionine salvage from methylthioadenosine"/>
    <property type="evidence" value="ECO:0007669"/>
    <property type="project" value="TreeGrafter"/>
</dbReference>
<feature type="binding site" evidence="3">
    <location>
        <position position="190"/>
    </location>
    <ligand>
        <name>phosphate</name>
        <dbReference type="ChEBI" id="CHEBI:43474"/>
    </ligand>
</feature>
<comment type="function">
    <text evidence="3">Catalyzes the reversible phosphorylation of S-methyl-5'-thioinosine (MTI) to hypoxanthine and 5-methylthioribose-1-phosphate. Involved in the breakdown of S-methyl-5'-thioadenosine (MTA), a major by-product of polyamine biosynthesis. Catabolism of (MTA) occurs via deamination to MTI and phosphorolysis to hypoxanthine.</text>
</comment>
<proteinExistence type="inferred from homology"/>
<accession>A0A1H6S6A6</accession>
<dbReference type="RefSeq" id="WP_093309088.1">
    <property type="nucleotide sequence ID" value="NZ_FNYH01000005.1"/>
</dbReference>
<dbReference type="GO" id="GO:0006166">
    <property type="term" value="P:purine ribonucleoside salvage"/>
    <property type="evidence" value="ECO:0007669"/>
    <property type="project" value="UniProtKB-UniRule"/>
</dbReference>
<feature type="binding site" evidence="3">
    <location>
        <begin position="213"/>
        <end position="215"/>
    </location>
    <ligand>
        <name>substrate</name>
    </ligand>
</feature>
<dbReference type="InterPro" id="IPR010044">
    <property type="entry name" value="MTAP"/>
</dbReference>
<dbReference type="InterPro" id="IPR018099">
    <property type="entry name" value="Purine_phosphorylase-2_CS"/>
</dbReference>
<feature type="site" description="Important for substrate specificity" evidence="3">
    <location>
        <position position="225"/>
    </location>
</feature>
<keyword evidence="1 3" id="KW-0328">Glycosyltransferase</keyword>
<dbReference type="InterPro" id="IPR035994">
    <property type="entry name" value="Nucleoside_phosphorylase_sf"/>
</dbReference>
<dbReference type="NCBIfam" id="TIGR01694">
    <property type="entry name" value="MTAP"/>
    <property type="match status" value="1"/>
</dbReference>
<organism evidence="5 6">
    <name type="scientific">Allopseudospirillum japonicum</name>
    <dbReference type="NCBI Taxonomy" id="64971"/>
    <lineage>
        <taxon>Bacteria</taxon>
        <taxon>Pseudomonadati</taxon>
        <taxon>Pseudomonadota</taxon>
        <taxon>Gammaproteobacteria</taxon>
        <taxon>Oceanospirillales</taxon>
        <taxon>Oceanospirillaceae</taxon>
        <taxon>Allopseudospirillum</taxon>
    </lineage>
</organism>
<evidence type="ECO:0000256" key="1">
    <source>
        <dbReference type="ARBA" id="ARBA00022676"/>
    </source>
</evidence>
<feature type="site" description="Important for substrate specificity" evidence="3">
    <location>
        <position position="171"/>
    </location>
</feature>
<dbReference type="PANTHER" id="PTHR42679">
    <property type="entry name" value="S-METHYL-5'-THIOADENOSINE PHOSPHORYLASE"/>
    <property type="match status" value="1"/>
</dbReference>
<dbReference type="HAMAP" id="MF_01963">
    <property type="entry name" value="MTAP"/>
    <property type="match status" value="1"/>
</dbReference>
<comment type="subunit">
    <text evidence="3">Homotrimer.</text>
</comment>
<dbReference type="PANTHER" id="PTHR42679:SF2">
    <property type="entry name" value="S-METHYL-5'-THIOADENOSINE PHOSPHORYLASE"/>
    <property type="match status" value="1"/>
</dbReference>
<dbReference type="CDD" id="cd09010">
    <property type="entry name" value="MTAP_SsMTAPII_like_MTIP"/>
    <property type="match status" value="1"/>
</dbReference>
<comment type="pathway">
    <text evidence="3">Purine metabolism; purine nucleoside salvage.</text>
</comment>
<name>A0A1H6S6A6_9GAMM</name>
<feature type="binding site" evidence="3">
    <location>
        <begin position="50"/>
        <end position="51"/>
    </location>
    <ligand>
        <name>phosphate</name>
        <dbReference type="ChEBI" id="CHEBI:43474"/>
    </ligand>
</feature>
<dbReference type="Gene3D" id="3.40.50.1580">
    <property type="entry name" value="Nucleoside phosphorylase domain"/>
    <property type="match status" value="1"/>
</dbReference>
<dbReference type="GO" id="GO:0005829">
    <property type="term" value="C:cytosol"/>
    <property type="evidence" value="ECO:0007669"/>
    <property type="project" value="TreeGrafter"/>
</dbReference>